<sequence>MLSPSLMVTTAHHRPLWTLFQNLIHNNKRQLILRIVPPVNLYLPPQPFSLCLLNLLTYWLLAIFCSSPTRRNDETQLRLPLGSGKAASIAEDPGGHVRSATAMTMQAEHAYDRELTSRPVCVRSVVCHPKYPKMSN</sequence>
<dbReference type="EMBL" id="KV749544">
    <property type="protein sequence ID" value="OCL08978.1"/>
    <property type="molecule type" value="Genomic_DNA"/>
</dbReference>
<gene>
    <name evidence="1" type="ORF">AOQ84DRAFT_30659</name>
</gene>
<keyword evidence="2" id="KW-1185">Reference proteome</keyword>
<dbReference type="Proteomes" id="UP000250140">
    <property type="component" value="Unassembled WGS sequence"/>
</dbReference>
<reference evidence="1 2" key="1">
    <citation type="journal article" date="2016" name="Nat. Commun.">
        <title>Ectomycorrhizal ecology is imprinted in the genome of the dominant symbiotic fungus Cenococcum geophilum.</title>
        <authorList>
            <consortium name="DOE Joint Genome Institute"/>
            <person name="Peter M."/>
            <person name="Kohler A."/>
            <person name="Ohm R.A."/>
            <person name="Kuo A."/>
            <person name="Krutzmann J."/>
            <person name="Morin E."/>
            <person name="Arend M."/>
            <person name="Barry K.W."/>
            <person name="Binder M."/>
            <person name="Choi C."/>
            <person name="Clum A."/>
            <person name="Copeland A."/>
            <person name="Grisel N."/>
            <person name="Haridas S."/>
            <person name="Kipfer T."/>
            <person name="LaButti K."/>
            <person name="Lindquist E."/>
            <person name="Lipzen A."/>
            <person name="Maire R."/>
            <person name="Meier B."/>
            <person name="Mihaltcheva S."/>
            <person name="Molinier V."/>
            <person name="Murat C."/>
            <person name="Poggeler S."/>
            <person name="Quandt C.A."/>
            <person name="Sperisen C."/>
            <person name="Tritt A."/>
            <person name="Tisserant E."/>
            <person name="Crous P.W."/>
            <person name="Henrissat B."/>
            <person name="Nehls U."/>
            <person name="Egli S."/>
            <person name="Spatafora J.W."/>
            <person name="Grigoriev I.V."/>
            <person name="Martin F.M."/>
        </authorList>
    </citation>
    <scope>NUCLEOTIDE SEQUENCE [LARGE SCALE GENOMIC DNA]</scope>
    <source>
        <strain evidence="1 2">CBS 207.34</strain>
    </source>
</reference>
<protein>
    <submittedName>
        <fullName evidence="1">Uncharacterized protein</fullName>
    </submittedName>
</protein>
<dbReference type="AlphaFoldDB" id="A0A8E2F2B1"/>
<evidence type="ECO:0000313" key="2">
    <source>
        <dbReference type="Proteomes" id="UP000250140"/>
    </source>
</evidence>
<evidence type="ECO:0000313" key="1">
    <source>
        <dbReference type="EMBL" id="OCL08978.1"/>
    </source>
</evidence>
<organism evidence="1 2">
    <name type="scientific">Glonium stellatum</name>
    <dbReference type="NCBI Taxonomy" id="574774"/>
    <lineage>
        <taxon>Eukaryota</taxon>
        <taxon>Fungi</taxon>
        <taxon>Dikarya</taxon>
        <taxon>Ascomycota</taxon>
        <taxon>Pezizomycotina</taxon>
        <taxon>Dothideomycetes</taxon>
        <taxon>Pleosporomycetidae</taxon>
        <taxon>Gloniales</taxon>
        <taxon>Gloniaceae</taxon>
        <taxon>Glonium</taxon>
    </lineage>
</organism>
<accession>A0A8E2F2B1</accession>
<proteinExistence type="predicted"/>
<name>A0A8E2F2B1_9PEZI</name>